<evidence type="ECO:0000313" key="4">
    <source>
        <dbReference type="Proteomes" id="UP001165122"/>
    </source>
</evidence>
<evidence type="ECO:0000259" key="2">
    <source>
        <dbReference type="PROSITE" id="PS50072"/>
    </source>
</evidence>
<gene>
    <name evidence="3" type="ORF">TrLO_g1378</name>
</gene>
<dbReference type="OrthoDB" id="193499at2759"/>
<dbReference type="EMBL" id="BRXW01000310">
    <property type="protein sequence ID" value="GMI17884.1"/>
    <property type="molecule type" value="Genomic_DNA"/>
</dbReference>
<sequence length="345" mass="38078">MFRIASRTPTLTNLSQSGAKSCSIVTLDHLAVPWAVTLSSPPSTQNHQLTSVRYRTGAHHLEVRLRRKAPKKSGGGTRGSRGHGWLMKYREGRGGRHLQGRWNVDVAEMGKWNDKVMEMSLALKKNEQTTGYFDLEWDGEGGAGEAQDNEENQNGGRINIELADGLLPLTCENFVGRLKHLNLGCVERVEKGVGVLFSVTDTIAEGVGNNLRREVGLVGRKDFLHDEALELAEYEHLSSIHNVVDKDNKFLDDEEKMTQFRDGEAMLMSFAPKGVVGMVRETKAGTSTTKFLITTEDGGAKHLQGTGVAFGRVKKGDMKLVQKITEEFTMRGRPANRISIVKGGF</sequence>
<dbReference type="SUPFAM" id="SSF50891">
    <property type="entry name" value="Cyclophilin-like"/>
    <property type="match status" value="1"/>
</dbReference>
<dbReference type="Gene3D" id="2.40.100.10">
    <property type="entry name" value="Cyclophilin-like"/>
    <property type="match status" value="1"/>
</dbReference>
<dbReference type="InterPro" id="IPR029000">
    <property type="entry name" value="Cyclophilin-like_dom_sf"/>
</dbReference>
<proteinExistence type="predicted"/>
<evidence type="ECO:0000313" key="3">
    <source>
        <dbReference type="EMBL" id="GMI17884.1"/>
    </source>
</evidence>
<keyword evidence="4" id="KW-1185">Reference proteome</keyword>
<feature type="region of interest" description="Disordered" evidence="1">
    <location>
        <begin position="134"/>
        <end position="153"/>
    </location>
</feature>
<dbReference type="GO" id="GO:0003755">
    <property type="term" value="F:peptidyl-prolyl cis-trans isomerase activity"/>
    <property type="evidence" value="ECO:0007669"/>
    <property type="project" value="InterPro"/>
</dbReference>
<organism evidence="3 4">
    <name type="scientific">Triparma laevis f. longispina</name>
    <dbReference type="NCBI Taxonomy" id="1714387"/>
    <lineage>
        <taxon>Eukaryota</taxon>
        <taxon>Sar</taxon>
        <taxon>Stramenopiles</taxon>
        <taxon>Ochrophyta</taxon>
        <taxon>Bolidophyceae</taxon>
        <taxon>Parmales</taxon>
        <taxon>Triparmaceae</taxon>
        <taxon>Triparma</taxon>
    </lineage>
</organism>
<accession>A0A9W7L0B3</accession>
<dbReference type="InterPro" id="IPR002130">
    <property type="entry name" value="Cyclophilin-type_PPIase_dom"/>
</dbReference>
<dbReference type="PROSITE" id="PS50072">
    <property type="entry name" value="CSA_PPIASE_2"/>
    <property type="match status" value="1"/>
</dbReference>
<evidence type="ECO:0000256" key="1">
    <source>
        <dbReference type="SAM" id="MobiDB-lite"/>
    </source>
</evidence>
<name>A0A9W7L0B3_9STRA</name>
<dbReference type="AlphaFoldDB" id="A0A9W7L0B3"/>
<feature type="domain" description="PPIase cyclophilin-type" evidence="2">
    <location>
        <begin position="152"/>
        <end position="345"/>
    </location>
</feature>
<reference evidence="4" key="1">
    <citation type="journal article" date="2023" name="Commun. Biol.">
        <title>Genome analysis of Parmales, the sister group of diatoms, reveals the evolutionary specialization of diatoms from phago-mixotrophs to photoautotrophs.</title>
        <authorList>
            <person name="Ban H."/>
            <person name="Sato S."/>
            <person name="Yoshikawa S."/>
            <person name="Yamada K."/>
            <person name="Nakamura Y."/>
            <person name="Ichinomiya M."/>
            <person name="Sato N."/>
            <person name="Blanc-Mathieu R."/>
            <person name="Endo H."/>
            <person name="Kuwata A."/>
            <person name="Ogata H."/>
        </authorList>
    </citation>
    <scope>NUCLEOTIDE SEQUENCE [LARGE SCALE GENOMIC DNA]</scope>
    <source>
        <strain evidence="4">NIES 3700</strain>
    </source>
</reference>
<protein>
    <recommendedName>
        <fullName evidence="2">PPIase cyclophilin-type domain-containing protein</fullName>
    </recommendedName>
</protein>
<comment type="caution">
    <text evidence="3">The sequence shown here is derived from an EMBL/GenBank/DDBJ whole genome shotgun (WGS) entry which is preliminary data.</text>
</comment>
<dbReference type="Proteomes" id="UP001165122">
    <property type="component" value="Unassembled WGS sequence"/>
</dbReference>
<dbReference type="Pfam" id="PF00160">
    <property type="entry name" value="Pro_isomerase"/>
    <property type="match status" value="1"/>
</dbReference>